<dbReference type="OrthoDB" id="9806639at2"/>
<feature type="transmembrane region" description="Helical" evidence="1">
    <location>
        <begin position="59"/>
        <end position="75"/>
    </location>
</feature>
<dbReference type="InterPro" id="IPR041116">
    <property type="entry name" value="SLATT_3"/>
</dbReference>
<dbReference type="Proteomes" id="UP000316628">
    <property type="component" value="Unassembled WGS sequence"/>
</dbReference>
<feature type="domain" description="SMODS and SLOG-associating 2TM effector" evidence="3">
    <location>
        <begin position="14"/>
        <end position="165"/>
    </location>
</feature>
<dbReference type="AlphaFoldDB" id="A0A543JQA2"/>
<keyword evidence="1" id="KW-0472">Membrane</keyword>
<evidence type="ECO:0000313" key="4">
    <source>
        <dbReference type="EMBL" id="TQM85022.1"/>
    </source>
</evidence>
<dbReference type="EMBL" id="VFPP01000001">
    <property type="protein sequence ID" value="TQM85022.1"/>
    <property type="molecule type" value="Genomic_DNA"/>
</dbReference>
<keyword evidence="1" id="KW-0812">Transmembrane</keyword>
<keyword evidence="1" id="KW-1133">Transmembrane helix</keyword>
<feature type="transmembrane region" description="Helical" evidence="1">
    <location>
        <begin position="35"/>
        <end position="53"/>
    </location>
</feature>
<sequence length="298" mass="32274">MASSEKALPDDGLPGLFHVADAMSLRGQRDYLSALRARLVLAVLAAVCGVFAIKVGRVDVAAVGTGVALLVMLLVEQHFRGSSPETKWYDGRALAESAKSMGWRFAVGGAPFPLGEDEREAELRFIQQMGALLKDGPNSGIRPPDRPTISPAMRALRRADLATRKRTYVADRVNDQQTWYAGKAVTNERRARLSQRVLYAFAFGGIIAAFARAFGYIGFDLAGVAAALIAAGAAWAGTKQYSTLARAYAYASTELGIVKDRFELVVDETTWAAEVADAEEAISREHTMWRASRTRATS</sequence>
<reference evidence="4 5" key="1">
    <citation type="submission" date="2019-06" db="EMBL/GenBank/DDBJ databases">
        <title>Sequencing the genomes of 1000 actinobacteria strains.</title>
        <authorList>
            <person name="Klenk H.-P."/>
        </authorList>
    </citation>
    <scope>NUCLEOTIDE SEQUENCE [LARGE SCALE GENOMIC DNA]</scope>
    <source>
        <strain evidence="4 5">DSM 45456</strain>
    </source>
</reference>
<dbReference type="RefSeq" id="WP_141983120.1">
    <property type="nucleotide sequence ID" value="NZ_VFPP01000001.1"/>
</dbReference>
<organism evidence="4 5">
    <name type="scientific">Saccharothrix saharensis</name>
    <dbReference type="NCBI Taxonomy" id="571190"/>
    <lineage>
        <taxon>Bacteria</taxon>
        <taxon>Bacillati</taxon>
        <taxon>Actinomycetota</taxon>
        <taxon>Actinomycetes</taxon>
        <taxon>Pseudonocardiales</taxon>
        <taxon>Pseudonocardiaceae</taxon>
        <taxon>Saccharothrix</taxon>
    </lineage>
</organism>
<dbReference type="InterPro" id="IPR040884">
    <property type="entry name" value="SLATT_1"/>
</dbReference>
<accession>A0A543JQA2</accession>
<evidence type="ECO:0000313" key="5">
    <source>
        <dbReference type="Proteomes" id="UP000316628"/>
    </source>
</evidence>
<name>A0A543JQA2_9PSEU</name>
<evidence type="ECO:0000256" key="1">
    <source>
        <dbReference type="SAM" id="Phobius"/>
    </source>
</evidence>
<comment type="caution">
    <text evidence="4">The sequence shown here is derived from an EMBL/GenBank/DDBJ whole genome shotgun (WGS) entry which is preliminary data.</text>
</comment>
<dbReference type="Pfam" id="PF18184">
    <property type="entry name" value="SLATT_3"/>
    <property type="match status" value="1"/>
</dbReference>
<feature type="transmembrane region" description="Helical" evidence="1">
    <location>
        <begin position="197"/>
        <end position="215"/>
    </location>
</feature>
<dbReference type="NCBIfam" id="NF033610">
    <property type="entry name" value="SLATT_3"/>
    <property type="match status" value="1"/>
</dbReference>
<evidence type="ECO:0000259" key="2">
    <source>
        <dbReference type="Pfam" id="PF18181"/>
    </source>
</evidence>
<protein>
    <submittedName>
        <fullName evidence="4">Uncharacterized protein DUF4231</fullName>
    </submittedName>
</protein>
<dbReference type="Pfam" id="PF18181">
    <property type="entry name" value="SLATT_1"/>
    <property type="match status" value="1"/>
</dbReference>
<feature type="domain" description="SMODS and SLOG-associating 2TM effector" evidence="2">
    <location>
        <begin position="168"/>
        <end position="289"/>
    </location>
</feature>
<evidence type="ECO:0000259" key="3">
    <source>
        <dbReference type="Pfam" id="PF18184"/>
    </source>
</evidence>
<gene>
    <name evidence="4" type="ORF">FHX81_7489</name>
</gene>
<keyword evidence="5" id="KW-1185">Reference proteome</keyword>
<proteinExistence type="predicted"/>
<dbReference type="NCBIfam" id="NF033634">
    <property type="entry name" value="SLATT_1"/>
    <property type="match status" value="1"/>
</dbReference>
<feature type="transmembrane region" description="Helical" evidence="1">
    <location>
        <begin position="221"/>
        <end position="238"/>
    </location>
</feature>